<comment type="caution">
    <text evidence="2">The sequence shown here is derived from an EMBL/GenBank/DDBJ whole genome shotgun (WGS) entry which is preliminary data.</text>
</comment>
<dbReference type="GO" id="GO:0006103">
    <property type="term" value="P:2-oxoglutarate metabolic process"/>
    <property type="evidence" value="ECO:0007669"/>
    <property type="project" value="TreeGrafter"/>
</dbReference>
<evidence type="ECO:0000313" key="2">
    <source>
        <dbReference type="EMBL" id="KKN01435.1"/>
    </source>
</evidence>
<dbReference type="PRINTS" id="PR00411">
    <property type="entry name" value="PNDRDTASEI"/>
</dbReference>
<dbReference type="AlphaFoldDB" id="A0A0F9M242"/>
<dbReference type="SUPFAM" id="SSF51905">
    <property type="entry name" value="FAD/NAD(P)-binding domain"/>
    <property type="match status" value="1"/>
</dbReference>
<sequence length="361" mass="39647">MDNKYDLAIIGGGPGGYVAAIRAAQLKKRVVLVEKDRIGGTCMNYGCIPAKYLLHQTKIYRELKENKNIEGPLEKIKCNWKRVQEEKNKIVERLVKGVEFLLRKNGIEIVKGEGFIKSEKQIAVKTEGGDQILESDKIILATGSRPAALPFLEPNGKEVVTSREALEFDSIPAKMLVVGAGAVGIEMGSIYQRLGSDVSVLEIMPTILPGSDREVVVRLERILKQQGFKIHNQMRIEESNIKEGRVSLKGTDLKTQSAFEFEAEKVLLAAGRKPNTEGLTGKELKLLLDKKGFVKVNNLLETNIPGIYAIGDMIDGHLLAHKASHEGIIAAENASGLKAEMNYKALPLAVYTEPEFSSVGL</sequence>
<dbReference type="PRINTS" id="PR00368">
    <property type="entry name" value="FADPNR"/>
</dbReference>
<feature type="non-terminal residue" evidence="2">
    <location>
        <position position="361"/>
    </location>
</feature>
<organism evidence="2">
    <name type="scientific">marine sediment metagenome</name>
    <dbReference type="NCBI Taxonomy" id="412755"/>
    <lineage>
        <taxon>unclassified sequences</taxon>
        <taxon>metagenomes</taxon>
        <taxon>ecological metagenomes</taxon>
    </lineage>
</organism>
<dbReference type="InterPro" id="IPR050151">
    <property type="entry name" value="Class-I_Pyr_Nuc-Dis_Oxidored"/>
</dbReference>
<name>A0A0F9M242_9ZZZZ</name>
<reference evidence="2" key="1">
    <citation type="journal article" date="2015" name="Nature">
        <title>Complex archaea that bridge the gap between prokaryotes and eukaryotes.</title>
        <authorList>
            <person name="Spang A."/>
            <person name="Saw J.H."/>
            <person name="Jorgensen S.L."/>
            <person name="Zaremba-Niedzwiedzka K."/>
            <person name="Martijn J."/>
            <person name="Lind A.E."/>
            <person name="van Eijk R."/>
            <person name="Schleper C."/>
            <person name="Guy L."/>
            <person name="Ettema T.J."/>
        </authorList>
    </citation>
    <scope>NUCLEOTIDE SEQUENCE</scope>
</reference>
<dbReference type="EMBL" id="LAZR01005261">
    <property type="protein sequence ID" value="KKN01435.1"/>
    <property type="molecule type" value="Genomic_DNA"/>
</dbReference>
<dbReference type="InterPro" id="IPR023753">
    <property type="entry name" value="FAD/NAD-binding_dom"/>
</dbReference>
<dbReference type="Pfam" id="PF07992">
    <property type="entry name" value="Pyr_redox_2"/>
    <property type="match status" value="1"/>
</dbReference>
<dbReference type="GO" id="GO:0050660">
    <property type="term" value="F:flavin adenine dinucleotide binding"/>
    <property type="evidence" value="ECO:0007669"/>
    <property type="project" value="TreeGrafter"/>
</dbReference>
<gene>
    <name evidence="2" type="ORF">LCGC14_1127790</name>
</gene>
<dbReference type="InterPro" id="IPR036188">
    <property type="entry name" value="FAD/NAD-bd_sf"/>
</dbReference>
<protein>
    <recommendedName>
        <fullName evidence="1">FAD/NAD(P)-binding domain-containing protein</fullName>
    </recommendedName>
</protein>
<dbReference type="PANTHER" id="PTHR22912:SF151">
    <property type="entry name" value="DIHYDROLIPOYL DEHYDROGENASE, MITOCHONDRIAL"/>
    <property type="match status" value="1"/>
</dbReference>
<dbReference type="GO" id="GO:0004148">
    <property type="term" value="F:dihydrolipoyl dehydrogenase (NADH) activity"/>
    <property type="evidence" value="ECO:0007669"/>
    <property type="project" value="TreeGrafter"/>
</dbReference>
<dbReference type="Gene3D" id="3.50.50.60">
    <property type="entry name" value="FAD/NAD(P)-binding domain"/>
    <property type="match status" value="1"/>
</dbReference>
<evidence type="ECO:0000259" key="1">
    <source>
        <dbReference type="Pfam" id="PF07992"/>
    </source>
</evidence>
<feature type="domain" description="FAD/NAD(P)-binding" evidence="1">
    <location>
        <begin position="5"/>
        <end position="327"/>
    </location>
</feature>
<dbReference type="PANTHER" id="PTHR22912">
    <property type="entry name" value="DISULFIDE OXIDOREDUCTASE"/>
    <property type="match status" value="1"/>
</dbReference>
<accession>A0A0F9M242</accession>
<proteinExistence type="predicted"/>